<evidence type="ECO:0000313" key="2">
    <source>
        <dbReference type="EMBL" id="BBY60797.1"/>
    </source>
</evidence>
<proteinExistence type="predicted"/>
<accession>A0A7I7SUV2</accession>
<keyword evidence="3" id="KW-1185">Reference proteome</keyword>
<evidence type="ECO:0000313" key="3">
    <source>
        <dbReference type="Proteomes" id="UP000466445"/>
    </source>
</evidence>
<protein>
    <submittedName>
        <fullName evidence="2">Uncharacterized protein</fullName>
    </submittedName>
</protein>
<dbReference type="Proteomes" id="UP000466445">
    <property type="component" value="Chromosome"/>
</dbReference>
<dbReference type="KEGG" id="msar:MSAR_39330"/>
<feature type="region of interest" description="Disordered" evidence="1">
    <location>
        <begin position="66"/>
        <end position="85"/>
    </location>
</feature>
<reference evidence="2 3" key="1">
    <citation type="journal article" date="2019" name="Emerg. Microbes Infect.">
        <title>Comprehensive subspecies identification of 175 nontuberculous mycobacteria species based on 7547 genomic profiles.</title>
        <authorList>
            <person name="Matsumoto Y."/>
            <person name="Kinjo T."/>
            <person name="Motooka D."/>
            <person name="Nabeya D."/>
            <person name="Jung N."/>
            <person name="Uechi K."/>
            <person name="Horii T."/>
            <person name="Iida T."/>
            <person name="Fujita J."/>
            <person name="Nakamura S."/>
        </authorList>
    </citation>
    <scope>NUCLEOTIDE SEQUENCE [LARGE SCALE GENOMIC DNA]</scope>
    <source>
        <strain evidence="2 3">JCM 30395</strain>
    </source>
</reference>
<evidence type="ECO:0000256" key="1">
    <source>
        <dbReference type="SAM" id="MobiDB-lite"/>
    </source>
</evidence>
<sequence length="85" mass="8411">MPLPTNKRTPAPGAGRLAIVTTFGVDTARVAACAGVVCEPGAFGRGAPRPVPADTDARAGTAFTVPLAEGDDPSSANAKPPTLPT</sequence>
<dbReference type="EMBL" id="AP022595">
    <property type="protein sequence ID" value="BBY60797.1"/>
    <property type="molecule type" value="Genomic_DNA"/>
</dbReference>
<name>A0A7I7SUV2_9MYCO</name>
<organism evidence="2 3">
    <name type="scientific">Mycolicibacterium sarraceniae</name>
    <dbReference type="NCBI Taxonomy" id="1534348"/>
    <lineage>
        <taxon>Bacteria</taxon>
        <taxon>Bacillati</taxon>
        <taxon>Actinomycetota</taxon>
        <taxon>Actinomycetes</taxon>
        <taxon>Mycobacteriales</taxon>
        <taxon>Mycobacteriaceae</taxon>
        <taxon>Mycolicibacterium</taxon>
    </lineage>
</organism>
<dbReference type="AlphaFoldDB" id="A0A7I7SUV2"/>
<gene>
    <name evidence="2" type="ORF">MSAR_39330</name>
</gene>